<dbReference type="AlphaFoldDB" id="A0A9W6SVJ2"/>
<evidence type="ECO:0000313" key="1">
    <source>
        <dbReference type="EMBL" id="GME67508.1"/>
    </source>
</evidence>
<dbReference type="EMBL" id="BSXU01008855">
    <property type="protein sequence ID" value="GME67508.1"/>
    <property type="molecule type" value="Genomic_DNA"/>
</dbReference>
<gene>
    <name evidence="1" type="ORF">Amon01_000887000</name>
</gene>
<reference evidence="1" key="1">
    <citation type="submission" date="2023-04" db="EMBL/GenBank/DDBJ databases">
        <title>Ambrosiozyma monospora NBRC 1965.</title>
        <authorList>
            <person name="Ichikawa N."/>
            <person name="Sato H."/>
            <person name="Tonouchi N."/>
        </authorList>
    </citation>
    <scope>NUCLEOTIDE SEQUENCE</scope>
    <source>
        <strain evidence="1">NBRC 1965</strain>
    </source>
</reference>
<keyword evidence="2" id="KW-1185">Reference proteome</keyword>
<proteinExistence type="predicted"/>
<dbReference type="OrthoDB" id="1645289at2759"/>
<comment type="caution">
    <text evidence="1">The sequence shown here is derived from an EMBL/GenBank/DDBJ whole genome shotgun (WGS) entry which is preliminary data.</text>
</comment>
<protein>
    <submittedName>
        <fullName evidence="1">Unnamed protein product</fullName>
    </submittedName>
</protein>
<accession>A0A9W6SVJ2</accession>
<evidence type="ECO:0000313" key="2">
    <source>
        <dbReference type="Proteomes" id="UP001165063"/>
    </source>
</evidence>
<dbReference type="Proteomes" id="UP001165063">
    <property type="component" value="Unassembled WGS sequence"/>
</dbReference>
<name>A0A9W6SVJ2_AMBMO</name>
<sequence length="241" mass="28109">MKLRFEDYKFGVTKVIKLKMLYSPEIAHTYLCENDLYAAGVYLMADPPTRICWGKEKQYCQDLHRNNKTIYIKEEMIVRNREIVETQQNVIENVIAGIHEDCAHINERDLKLSIGKGLISVDGTGKVSLSDFNDCESCRRGKSHAKFHMRGSMKKYMVEEPFFFVHSDLCEITDDLNSSSCKYFIDFICNYTHYTAAYPLKRKNDTVEALRKFLTLVENVFDSKRAMTLKPMVLQKERIKL</sequence>
<organism evidence="1 2">
    <name type="scientific">Ambrosiozyma monospora</name>
    <name type="common">Yeast</name>
    <name type="synonym">Endomycopsis monosporus</name>
    <dbReference type="NCBI Taxonomy" id="43982"/>
    <lineage>
        <taxon>Eukaryota</taxon>
        <taxon>Fungi</taxon>
        <taxon>Dikarya</taxon>
        <taxon>Ascomycota</taxon>
        <taxon>Saccharomycotina</taxon>
        <taxon>Pichiomycetes</taxon>
        <taxon>Pichiales</taxon>
        <taxon>Pichiaceae</taxon>
        <taxon>Ambrosiozyma</taxon>
    </lineage>
</organism>